<evidence type="ECO:0000313" key="7">
    <source>
        <dbReference type="EMBL" id="TWB07183.1"/>
    </source>
</evidence>
<comment type="similarity">
    <text evidence="2">Belongs to the LemA family.</text>
</comment>
<reference evidence="7 8" key="1">
    <citation type="submission" date="2019-06" db="EMBL/GenBank/DDBJ databases">
        <title>Genomic Encyclopedia of Type Strains, Phase IV (KMG-V): Genome sequencing to study the core and pangenomes of soil and plant-associated prokaryotes.</title>
        <authorList>
            <person name="Whitman W."/>
        </authorList>
    </citation>
    <scope>NUCLEOTIDE SEQUENCE [LARGE SCALE GENOMIC DNA]</scope>
    <source>
        <strain evidence="7 8">BR 510</strain>
    </source>
</reference>
<dbReference type="AlphaFoldDB" id="A0A560ECT2"/>
<comment type="subcellular location">
    <subcellularLocation>
        <location evidence="1">Membrane</location>
        <topology evidence="1">Single-pass membrane protein</topology>
    </subcellularLocation>
</comment>
<dbReference type="Gene3D" id="1.20.1440.20">
    <property type="entry name" value="LemA-like domain"/>
    <property type="match status" value="1"/>
</dbReference>
<dbReference type="Pfam" id="PF04011">
    <property type="entry name" value="LemA"/>
    <property type="match status" value="1"/>
</dbReference>
<dbReference type="PANTHER" id="PTHR34478:SF2">
    <property type="entry name" value="MEMBRANE PROTEIN"/>
    <property type="match status" value="1"/>
</dbReference>
<evidence type="ECO:0000256" key="5">
    <source>
        <dbReference type="ARBA" id="ARBA00023136"/>
    </source>
</evidence>
<dbReference type="GO" id="GO:0016020">
    <property type="term" value="C:membrane"/>
    <property type="evidence" value="ECO:0007669"/>
    <property type="project" value="UniProtKB-SubCell"/>
</dbReference>
<dbReference type="PANTHER" id="PTHR34478">
    <property type="entry name" value="PROTEIN LEMA"/>
    <property type="match status" value="1"/>
</dbReference>
<keyword evidence="8" id="KW-1185">Reference proteome</keyword>
<evidence type="ECO:0000256" key="1">
    <source>
        <dbReference type="ARBA" id="ARBA00004167"/>
    </source>
</evidence>
<protein>
    <recommendedName>
        <fullName evidence="9">LemA protein</fullName>
    </recommendedName>
</protein>
<dbReference type="InterPro" id="IPR023353">
    <property type="entry name" value="LemA-like_dom_sf"/>
</dbReference>
<evidence type="ECO:0008006" key="9">
    <source>
        <dbReference type="Google" id="ProtNLM"/>
    </source>
</evidence>
<keyword evidence="4 6" id="KW-1133">Transmembrane helix</keyword>
<evidence type="ECO:0000313" key="8">
    <source>
        <dbReference type="Proteomes" id="UP000319949"/>
    </source>
</evidence>
<dbReference type="Proteomes" id="UP000319949">
    <property type="component" value="Unassembled WGS sequence"/>
</dbReference>
<gene>
    <name evidence="7" type="ORF">FBZ96_1011001</name>
</gene>
<evidence type="ECO:0000256" key="6">
    <source>
        <dbReference type="SAM" id="Phobius"/>
    </source>
</evidence>
<keyword evidence="3 6" id="KW-0812">Transmembrane</keyword>
<organism evidence="7 8">
    <name type="scientific">Bradyrhizobium stylosanthis</name>
    <dbReference type="NCBI Taxonomy" id="1803665"/>
    <lineage>
        <taxon>Bacteria</taxon>
        <taxon>Pseudomonadati</taxon>
        <taxon>Pseudomonadota</taxon>
        <taxon>Alphaproteobacteria</taxon>
        <taxon>Hyphomicrobiales</taxon>
        <taxon>Nitrobacteraceae</taxon>
        <taxon>Bradyrhizobium</taxon>
    </lineage>
</organism>
<feature type="transmembrane region" description="Helical" evidence="6">
    <location>
        <begin position="36"/>
        <end position="55"/>
    </location>
</feature>
<dbReference type="EMBL" id="VITK01000001">
    <property type="protein sequence ID" value="TWB07183.1"/>
    <property type="molecule type" value="Genomic_DNA"/>
</dbReference>
<dbReference type="SUPFAM" id="SSF140478">
    <property type="entry name" value="LemA-like"/>
    <property type="match status" value="1"/>
</dbReference>
<name>A0A560ECT2_9BRAD</name>
<evidence type="ECO:0000256" key="2">
    <source>
        <dbReference type="ARBA" id="ARBA00008854"/>
    </source>
</evidence>
<dbReference type="InterPro" id="IPR007156">
    <property type="entry name" value="MamQ_LemA"/>
</dbReference>
<sequence length="190" mass="20868">MSDPLLGREPLYPSGLRRKWFSIPYACGEKARTVELSSLFAVVSLLMLIIVGCSYDSPADRRSRATIHLTKLQELNLQRAELIPELIKICRGQVNDDLIGSVVSALDKVGQMAPDAIVKLSSDALSTHFEAQAVLSARTSELLSAAVENQRLKSNQAFLALQARIESLENSITIARHDYIQAAKAVDILH</sequence>
<comment type="caution">
    <text evidence="7">The sequence shown here is derived from an EMBL/GenBank/DDBJ whole genome shotgun (WGS) entry which is preliminary data.</text>
</comment>
<dbReference type="RefSeq" id="WP_145657620.1">
    <property type="nucleotide sequence ID" value="NZ_VITK01000001.1"/>
</dbReference>
<proteinExistence type="inferred from homology"/>
<accession>A0A560ECT2</accession>
<keyword evidence="5 6" id="KW-0472">Membrane</keyword>
<evidence type="ECO:0000256" key="3">
    <source>
        <dbReference type="ARBA" id="ARBA00022692"/>
    </source>
</evidence>
<evidence type="ECO:0000256" key="4">
    <source>
        <dbReference type="ARBA" id="ARBA00022989"/>
    </source>
</evidence>